<dbReference type="PROSITE" id="PS50927">
    <property type="entry name" value="BULB_LECTIN"/>
    <property type="match status" value="1"/>
</dbReference>
<evidence type="ECO:0000256" key="21">
    <source>
        <dbReference type="SAM" id="SignalP"/>
    </source>
</evidence>
<keyword evidence="9 21" id="KW-0732">Signal</keyword>
<proteinExistence type="inferred from homology"/>
<dbReference type="Pfam" id="PF00954">
    <property type="entry name" value="S_locus_glycop"/>
    <property type="match status" value="1"/>
</dbReference>
<dbReference type="SMART" id="SM00108">
    <property type="entry name" value="B_lectin"/>
    <property type="match status" value="1"/>
</dbReference>
<keyword evidence="13" id="KW-1133">Transmembrane helix</keyword>
<evidence type="ECO:0000256" key="15">
    <source>
        <dbReference type="ARBA" id="ARBA00023157"/>
    </source>
</evidence>
<evidence type="ECO:0000256" key="20">
    <source>
        <dbReference type="SAM" id="MobiDB-lite"/>
    </source>
</evidence>
<keyword evidence="16" id="KW-0675">Receptor</keyword>
<evidence type="ECO:0000256" key="7">
    <source>
        <dbReference type="ARBA" id="ARBA00022679"/>
    </source>
</evidence>
<dbReference type="InterPro" id="IPR000719">
    <property type="entry name" value="Prot_kinase_dom"/>
</dbReference>
<keyword evidence="14" id="KW-0472">Membrane</keyword>
<evidence type="ECO:0000256" key="12">
    <source>
        <dbReference type="ARBA" id="ARBA00022840"/>
    </source>
</evidence>
<dbReference type="InterPro" id="IPR000858">
    <property type="entry name" value="S_locus_glycoprot_dom"/>
</dbReference>
<dbReference type="InterPro" id="IPR001480">
    <property type="entry name" value="Bulb-type_lectin_dom"/>
</dbReference>
<dbReference type="Gene3D" id="2.90.10.10">
    <property type="entry name" value="Bulb-type lectin domain"/>
    <property type="match status" value="1"/>
</dbReference>
<dbReference type="GO" id="GO:0005886">
    <property type="term" value="C:plasma membrane"/>
    <property type="evidence" value="ECO:0007669"/>
    <property type="project" value="UniProtKB-SubCell"/>
</dbReference>
<evidence type="ECO:0000256" key="13">
    <source>
        <dbReference type="ARBA" id="ARBA00022989"/>
    </source>
</evidence>
<keyword evidence="11" id="KW-0418">Kinase</keyword>
<feature type="domain" description="Protein kinase" evidence="22">
    <location>
        <begin position="372"/>
        <end position="618"/>
    </location>
</feature>
<dbReference type="Pfam" id="PF11883">
    <property type="entry name" value="DUF3403"/>
    <property type="match status" value="1"/>
</dbReference>
<dbReference type="InterPro" id="IPR036426">
    <property type="entry name" value="Bulb-type_lectin_dom_sf"/>
</dbReference>
<evidence type="ECO:0000256" key="2">
    <source>
        <dbReference type="ARBA" id="ARBA00008536"/>
    </source>
</evidence>
<dbReference type="AlphaFoldDB" id="A0A2N9GZD3"/>
<feature type="region of interest" description="Disordered" evidence="20">
    <location>
        <begin position="617"/>
        <end position="654"/>
    </location>
</feature>
<evidence type="ECO:0000256" key="6">
    <source>
        <dbReference type="ARBA" id="ARBA00022527"/>
    </source>
</evidence>
<dbReference type="PROSITE" id="PS00108">
    <property type="entry name" value="PROTEIN_KINASE_ST"/>
    <property type="match status" value="1"/>
</dbReference>
<dbReference type="InterPro" id="IPR008271">
    <property type="entry name" value="Ser/Thr_kinase_AS"/>
</dbReference>
<evidence type="ECO:0000256" key="18">
    <source>
        <dbReference type="ARBA" id="ARBA00047899"/>
    </source>
</evidence>
<dbReference type="PANTHER" id="PTHR27002:SF900">
    <property type="entry name" value="S-LOCUS LECTIN KINASE FAMILY PROTEIN"/>
    <property type="match status" value="1"/>
</dbReference>
<feature type="compositionally biased region" description="Low complexity" evidence="20">
    <location>
        <begin position="630"/>
        <end position="642"/>
    </location>
</feature>
<dbReference type="InterPro" id="IPR011009">
    <property type="entry name" value="Kinase-like_dom_sf"/>
</dbReference>
<dbReference type="SUPFAM" id="SSF56112">
    <property type="entry name" value="Protein kinase-like (PK-like)"/>
    <property type="match status" value="1"/>
</dbReference>
<dbReference type="SMART" id="SM00473">
    <property type="entry name" value="PAN_AP"/>
    <property type="match status" value="1"/>
</dbReference>
<keyword evidence="6" id="KW-0723">Serine/threonine-protein kinase</keyword>
<evidence type="ECO:0000259" key="23">
    <source>
        <dbReference type="PROSITE" id="PS50927"/>
    </source>
</evidence>
<evidence type="ECO:0000256" key="4">
    <source>
        <dbReference type="ARBA" id="ARBA00012513"/>
    </source>
</evidence>
<dbReference type="FunFam" id="1.10.510.10:FF:000240">
    <property type="entry name" value="Lectin-domain containing receptor kinase A4.3"/>
    <property type="match status" value="1"/>
</dbReference>
<dbReference type="PROSITE" id="PS50011">
    <property type="entry name" value="PROTEIN_KINASE_DOM"/>
    <property type="match status" value="1"/>
</dbReference>
<name>A0A2N9GZD3_FAGSY</name>
<dbReference type="InterPro" id="IPR003609">
    <property type="entry name" value="Pan_app"/>
</dbReference>
<keyword evidence="17" id="KW-0325">Glycoprotein</keyword>
<keyword evidence="5" id="KW-1003">Cell membrane</keyword>
<dbReference type="SUPFAM" id="SSF51110">
    <property type="entry name" value="alpha-D-mannose-specific plant lectins"/>
    <property type="match status" value="1"/>
</dbReference>
<accession>A0A2N9GZD3</accession>
<sequence>MDIFAFVFLSSCSLVFLSGFSDAADSITQSQSFNEGMTLVSKDGSFELGFFSPSSSKNGYLGIWYKNIPVQTVVWVANRLNPINDSSGVLMVNNSGSLVLLNHNSTIAWMKIGWNSRNGLEWRLSAWKSPDDPSPGDLTYGIENHNYPESVMKKGSEKYFRTGPWNGHGHSGVPKLKANPVFKYNFVSNKDEVYYIFHMVNTSVISILVLNQTRNLLERFIWVEADKKLNVYSSYPKDNCDKYNLCGVYGNCMIDTMHSWVNGSMKLEECRVKCLNNCSCMAYANSNISEGGSGCAIWYEDLIDIRQISTNGQDANGQDVYMRIPASDHEKMENNVMMEGNVIIDQNAEGKREDVELPLFNLATIATATNNFSSNNKLDEGGFGPVYKATLIDGQEIAVKRLSRSSGQGMSEFKNEVVLIAKLQHRNLVRLLGCCIEGEENMLLYEYMPNGSLDSFIFGLRIIHRDLKASNVLLDSNMSPKISDFGMARIFGGDQTEGNTNNVVGTYGYMAPEYAIDGKFSVKSDVFSFGILLLEILSGKKNRASFHLDHNLNLVGHAWKLWKEGKPLELIDTCLEDTCIQSEIVCCLHISFLCLQQQPEDRPNMSYVVMMLQSESSLPEPKEPGFIAGKKSSLSSKNESSSTNEMTITNLEAR</sequence>
<evidence type="ECO:0000256" key="1">
    <source>
        <dbReference type="ARBA" id="ARBA00004251"/>
    </source>
</evidence>
<evidence type="ECO:0000256" key="17">
    <source>
        <dbReference type="ARBA" id="ARBA00023180"/>
    </source>
</evidence>
<feature type="domain" description="Bulb-type lectin" evidence="23">
    <location>
        <begin position="24"/>
        <end position="153"/>
    </location>
</feature>
<keyword evidence="8" id="KW-0812">Transmembrane</keyword>
<feature type="chain" id="PRO_5014958142" description="non-specific serine/threonine protein kinase" evidence="21">
    <location>
        <begin position="24"/>
        <end position="654"/>
    </location>
</feature>
<evidence type="ECO:0000256" key="10">
    <source>
        <dbReference type="ARBA" id="ARBA00022741"/>
    </source>
</evidence>
<evidence type="ECO:0000313" key="25">
    <source>
        <dbReference type="EMBL" id="SPD07617.1"/>
    </source>
</evidence>
<dbReference type="CDD" id="cd01098">
    <property type="entry name" value="PAN_AP_plant"/>
    <property type="match status" value="1"/>
</dbReference>
<evidence type="ECO:0000256" key="3">
    <source>
        <dbReference type="ARBA" id="ARBA00010217"/>
    </source>
</evidence>
<gene>
    <name evidence="25" type="ORF">FSB_LOCUS35499</name>
</gene>
<keyword evidence="7" id="KW-0808">Transferase</keyword>
<comment type="subcellular location">
    <subcellularLocation>
        <location evidence="1">Cell membrane</location>
        <topology evidence="1">Single-pass type I membrane protein</topology>
    </subcellularLocation>
</comment>
<dbReference type="InterPro" id="IPR021820">
    <property type="entry name" value="S-locus_recpt_kinase_C"/>
</dbReference>
<evidence type="ECO:0000256" key="14">
    <source>
        <dbReference type="ARBA" id="ARBA00023136"/>
    </source>
</evidence>
<evidence type="ECO:0000256" key="8">
    <source>
        <dbReference type="ARBA" id="ARBA00022692"/>
    </source>
</evidence>
<dbReference type="Gene3D" id="1.10.510.10">
    <property type="entry name" value="Transferase(Phosphotransferase) domain 1"/>
    <property type="match status" value="1"/>
</dbReference>
<dbReference type="EMBL" id="OIVN01002937">
    <property type="protein sequence ID" value="SPD07617.1"/>
    <property type="molecule type" value="Genomic_DNA"/>
</dbReference>
<evidence type="ECO:0000256" key="19">
    <source>
        <dbReference type="ARBA" id="ARBA00048679"/>
    </source>
</evidence>
<evidence type="ECO:0000256" key="9">
    <source>
        <dbReference type="ARBA" id="ARBA00022729"/>
    </source>
</evidence>
<organism evidence="25">
    <name type="scientific">Fagus sylvatica</name>
    <name type="common">Beechnut</name>
    <dbReference type="NCBI Taxonomy" id="28930"/>
    <lineage>
        <taxon>Eukaryota</taxon>
        <taxon>Viridiplantae</taxon>
        <taxon>Streptophyta</taxon>
        <taxon>Embryophyta</taxon>
        <taxon>Tracheophyta</taxon>
        <taxon>Spermatophyta</taxon>
        <taxon>Magnoliopsida</taxon>
        <taxon>eudicotyledons</taxon>
        <taxon>Gunneridae</taxon>
        <taxon>Pentapetalae</taxon>
        <taxon>rosids</taxon>
        <taxon>fabids</taxon>
        <taxon>Fagales</taxon>
        <taxon>Fagaceae</taxon>
        <taxon>Fagus</taxon>
    </lineage>
</organism>
<comment type="similarity">
    <text evidence="3">In the C-terminal section; belongs to the protein kinase superfamily. Ser/Thr protein kinase family.</text>
</comment>
<keyword evidence="10" id="KW-0547">Nucleotide-binding</keyword>
<dbReference type="InterPro" id="IPR001245">
    <property type="entry name" value="Ser-Thr/Tyr_kinase_cat_dom"/>
</dbReference>
<keyword evidence="15" id="KW-1015">Disulfide bond</keyword>
<dbReference type="PROSITE" id="PS50948">
    <property type="entry name" value="PAN"/>
    <property type="match status" value="1"/>
</dbReference>
<dbReference type="EC" id="2.7.11.1" evidence="4"/>
<comment type="catalytic activity">
    <reaction evidence="18">
        <text>L-threonyl-[protein] + ATP = O-phospho-L-threonyl-[protein] + ADP + H(+)</text>
        <dbReference type="Rhea" id="RHEA:46608"/>
        <dbReference type="Rhea" id="RHEA-COMP:11060"/>
        <dbReference type="Rhea" id="RHEA-COMP:11605"/>
        <dbReference type="ChEBI" id="CHEBI:15378"/>
        <dbReference type="ChEBI" id="CHEBI:30013"/>
        <dbReference type="ChEBI" id="CHEBI:30616"/>
        <dbReference type="ChEBI" id="CHEBI:61977"/>
        <dbReference type="ChEBI" id="CHEBI:456216"/>
        <dbReference type="EC" id="2.7.11.1"/>
    </reaction>
</comment>
<feature type="signal peptide" evidence="21">
    <location>
        <begin position="1"/>
        <end position="23"/>
    </location>
</feature>
<dbReference type="Gene3D" id="3.30.200.20">
    <property type="entry name" value="Phosphorylase Kinase, domain 1"/>
    <property type="match status" value="1"/>
</dbReference>
<dbReference type="GO" id="GO:0005524">
    <property type="term" value="F:ATP binding"/>
    <property type="evidence" value="ECO:0007669"/>
    <property type="project" value="UniProtKB-KW"/>
</dbReference>
<dbReference type="SMART" id="SM00220">
    <property type="entry name" value="S_TKc"/>
    <property type="match status" value="1"/>
</dbReference>
<dbReference type="GO" id="GO:0002229">
    <property type="term" value="P:defense response to oomycetes"/>
    <property type="evidence" value="ECO:0007669"/>
    <property type="project" value="UniProtKB-ARBA"/>
</dbReference>
<dbReference type="Pfam" id="PF07714">
    <property type="entry name" value="PK_Tyr_Ser-Thr"/>
    <property type="match status" value="2"/>
</dbReference>
<reference evidence="25" key="1">
    <citation type="submission" date="2018-02" db="EMBL/GenBank/DDBJ databases">
        <authorList>
            <person name="Cohen D.B."/>
            <person name="Kent A.D."/>
        </authorList>
    </citation>
    <scope>NUCLEOTIDE SEQUENCE</scope>
</reference>
<protein>
    <recommendedName>
        <fullName evidence="4">non-specific serine/threonine protein kinase</fullName>
        <ecNumber evidence="4">2.7.11.1</ecNumber>
    </recommendedName>
</protein>
<comment type="similarity">
    <text evidence="2">In the N-terminal section; belongs to the leguminous lectin family.</text>
</comment>
<keyword evidence="12" id="KW-0067">ATP-binding</keyword>
<feature type="compositionally biased region" description="Polar residues" evidence="20">
    <location>
        <begin position="643"/>
        <end position="654"/>
    </location>
</feature>
<dbReference type="Pfam" id="PF01453">
    <property type="entry name" value="B_lectin"/>
    <property type="match status" value="1"/>
</dbReference>
<dbReference type="FunFam" id="3.30.200.20:FF:000195">
    <property type="entry name" value="G-type lectin S-receptor-like serine/threonine-protein kinase"/>
    <property type="match status" value="1"/>
</dbReference>
<evidence type="ECO:0000256" key="5">
    <source>
        <dbReference type="ARBA" id="ARBA00022475"/>
    </source>
</evidence>
<dbReference type="CDD" id="cd00028">
    <property type="entry name" value="B_lectin"/>
    <property type="match status" value="1"/>
</dbReference>
<dbReference type="PANTHER" id="PTHR27002">
    <property type="entry name" value="RECEPTOR-LIKE SERINE/THREONINE-PROTEIN KINASE SD1-8"/>
    <property type="match status" value="1"/>
</dbReference>
<dbReference type="GO" id="GO:0004674">
    <property type="term" value="F:protein serine/threonine kinase activity"/>
    <property type="evidence" value="ECO:0007669"/>
    <property type="project" value="UniProtKB-KW"/>
</dbReference>
<feature type="domain" description="Apple" evidence="24">
    <location>
        <begin position="240"/>
        <end position="325"/>
    </location>
</feature>
<evidence type="ECO:0000259" key="22">
    <source>
        <dbReference type="PROSITE" id="PS50011"/>
    </source>
</evidence>
<evidence type="ECO:0000256" key="16">
    <source>
        <dbReference type="ARBA" id="ARBA00023170"/>
    </source>
</evidence>
<evidence type="ECO:0000256" key="11">
    <source>
        <dbReference type="ARBA" id="ARBA00022777"/>
    </source>
</evidence>
<evidence type="ECO:0000259" key="24">
    <source>
        <dbReference type="PROSITE" id="PS50948"/>
    </source>
</evidence>
<dbReference type="GO" id="GO:0048544">
    <property type="term" value="P:recognition of pollen"/>
    <property type="evidence" value="ECO:0007669"/>
    <property type="project" value="InterPro"/>
</dbReference>
<comment type="catalytic activity">
    <reaction evidence="19">
        <text>L-seryl-[protein] + ATP = O-phospho-L-seryl-[protein] + ADP + H(+)</text>
        <dbReference type="Rhea" id="RHEA:17989"/>
        <dbReference type="Rhea" id="RHEA-COMP:9863"/>
        <dbReference type="Rhea" id="RHEA-COMP:11604"/>
        <dbReference type="ChEBI" id="CHEBI:15378"/>
        <dbReference type="ChEBI" id="CHEBI:29999"/>
        <dbReference type="ChEBI" id="CHEBI:30616"/>
        <dbReference type="ChEBI" id="CHEBI:83421"/>
        <dbReference type="ChEBI" id="CHEBI:456216"/>
        <dbReference type="EC" id="2.7.11.1"/>
    </reaction>
</comment>